<reference evidence="3 4" key="1">
    <citation type="submission" date="2018-03" db="EMBL/GenBank/DDBJ databases">
        <title>Genomic Encyclopedia of Archaeal and Bacterial Type Strains, Phase II (KMG-II): from individual species to whole genera.</title>
        <authorList>
            <person name="Goeker M."/>
        </authorList>
    </citation>
    <scope>NUCLEOTIDE SEQUENCE [LARGE SCALE GENOMIC DNA]</scope>
    <source>
        <strain evidence="3 4">DSM 29318</strain>
    </source>
</reference>
<proteinExistence type="predicted"/>
<sequence>MPRPTFGMRAAALLLCCLALPARACGTALLLLMDVSGSVDRAEWRLQSEGLAAALEDPAIAEIMTRERNALAVVQWSGTGLQRVAIPWTVVDGPAALAALAERARTMPRSGALDGTAPAEALAFGLRLMAGAPECGRRVIDVSGDGTPNGGGDVRPLPREAEAAGITINGLAIEALGPGLPVTNFYRAAIRTRDGFVMTARGHRDFPAAIRRKILREISRVTS</sequence>
<dbReference type="InterPro" id="IPR036465">
    <property type="entry name" value="vWFA_dom_sf"/>
</dbReference>
<accession>A0A2T0X7T0</accession>
<keyword evidence="1" id="KW-0732">Signal</keyword>
<dbReference type="SUPFAM" id="SSF53300">
    <property type="entry name" value="vWA-like"/>
    <property type="match status" value="1"/>
</dbReference>
<feature type="domain" description="VWFA" evidence="2">
    <location>
        <begin position="28"/>
        <end position="218"/>
    </location>
</feature>
<keyword evidence="4" id="KW-1185">Reference proteome</keyword>
<comment type="caution">
    <text evidence="3">The sequence shown here is derived from an EMBL/GenBank/DDBJ whole genome shotgun (WGS) entry which is preliminary data.</text>
</comment>
<name>A0A2T0X7T0_9RHOB</name>
<feature type="chain" id="PRO_5015407785" evidence="1">
    <location>
        <begin position="25"/>
        <end position="223"/>
    </location>
</feature>
<feature type="signal peptide" evidence="1">
    <location>
        <begin position="1"/>
        <end position="24"/>
    </location>
</feature>
<gene>
    <name evidence="3" type="ORF">BCF33_0609</name>
</gene>
<dbReference type="Proteomes" id="UP000238801">
    <property type="component" value="Unassembled WGS sequence"/>
</dbReference>
<evidence type="ECO:0000259" key="2">
    <source>
        <dbReference type="PROSITE" id="PS50234"/>
    </source>
</evidence>
<dbReference type="Pfam" id="PF06707">
    <property type="entry name" value="DUF1194"/>
    <property type="match status" value="1"/>
</dbReference>
<dbReference type="PROSITE" id="PS50234">
    <property type="entry name" value="VWFA"/>
    <property type="match status" value="1"/>
</dbReference>
<dbReference type="InterPro" id="IPR002035">
    <property type="entry name" value="VWF_A"/>
</dbReference>
<organism evidence="3 4">
    <name type="scientific">Hasllibacter halocynthiae</name>
    <dbReference type="NCBI Taxonomy" id="595589"/>
    <lineage>
        <taxon>Bacteria</taxon>
        <taxon>Pseudomonadati</taxon>
        <taxon>Pseudomonadota</taxon>
        <taxon>Alphaproteobacteria</taxon>
        <taxon>Rhodobacterales</taxon>
        <taxon>Roseobacteraceae</taxon>
        <taxon>Hasllibacter</taxon>
    </lineage>
</organism>
<evidence type="ECO:0000256" key="1">
    <source>
        <dbReference type="SAM" id="SignalP"/>
    </source>
</evidence>
<protein>
    <submittedName>
        <fullName evidence="3">Ca-activated chloride channel family protein</fullName>
    </submittedName>
</protein>
<evidence type="ECO:0000313" key="3">
    <source>
        <dbReference type="EMBL" id="PRY94998.1"/>
    </source>
</evidence>
<dbReference type="InterPro" id="IPR010607">
    <property type="entry name" value="DUF1194"/>
</dbReference>
<evidence type="ECO:0000313" key="4">
    <source>
        <dbReference type="Proteomes" id="UP000238801"/>
    </source>
</evidence>
<dbReference type="EMBL" id="PVTT01000001">
    <property type="protein sequence ID" value="PRY94998.1"/>
    <property type="molecule type" value="Genomic_DNA"/>
</dbReference>
<dbReference type="Gene3D" id="3.40.50.410">
    <property type="entry name" value="von Willebrand factor, type A domain"/>
    <property type="match status" value="1"/>
</dbReference>
<dbReference type="AlphaFoldDB" id="A0A2T0X7T0"/>